<dbReference type="Proteomes" id="UP000054485">
    <property type="component" value="Unassembled WGS sequence"/>
</dbReference>
<evidence type="ECO:0000313" key="3">
    <source>
        <dbReference type="EMBL" id="KIK45367.1"/>
    </source>
</evidence>
<name>A0A0D0BGX1_9AGAM</name>
<dbReference type="STRING" id="930992.A0A0D0BGX1"/>
<dbReference type="InParanoid" id="A0A0D0BGX1"/>
<evidence type="ECO:0000256" key="1">
    <source>
        <dbReference type="ARBA" id="ARBA00023002"/>
    </source>
</evidence>
<evidence type="ECO:0000256" key="2">
    <source>
        <dbReference type="SAM" id="MobiDB-lite"/>
    </source>
</evidence>
<dbReference type="OrthoDB" id="10004862at2759"/>
<dbReference type="AlphaFoldDB" id="A0A0D0BGX1"/>
<dbReference type="PANTHER" id="PTHR35870">
    <property type="entry name" value="PROTEIN, PUTATIVE (AFU_ORTHOLOGUE AFUA_5G03330)-RELATED"/>
    <property type="match status" value="1"/>
</dbReference>
<sequence length="479" mass="53920">MAAVQQTPHDSELDVLFPSPSPPPTVLSPSRYPGASPDAVAALRYVMKDNYIKHHMFINDIQWHNHINYYVLGLYALGASGSLIKQFYKRYNAIQLPAVDPPEAITKENFIENLGVEKFYVAYRTFFIKLIEEKGVSATLDEYIFSEKYNFEEGRDASTQPRMLDRFVGGLTHGLIHVGHGTEFGIPGMVAEGLAMTSVQWLDKYMFLPPSLFKHPSGGTSAVEEATTKLASLFLNTKISFQLGQPQINHAFSILAIIQHSEFPVKKRYYGYNDLMLEHSATIWRYAEQWTIDLSQPGEIERKIEECIWAATVLYATCSWSKHKSFVADFFLMHLVTSTLFLPSVLSSLPQSSQVMLLRSHFASSLSWWIARGSPRPDIRGFIESTSSLSSEGKIANPFFNLIQSAMLQPDGHTLKIQRAFAHFSSLYGARPMGYFKGTELEGAEALDGTLFYTAARLTDEYMIQGVKVWDREGASELD</sequence>
<proteinExistence type="predicted"/>
<protein>
    <submittedName>
        <fullName evidence="3">Uncharacterized protein</fullName>
    </submittedName>
</protein>
<accession>A0A0D0BGX1</accession>
<keyword evidence="1" id="KW-0560">Oxidoreductase</keyword>
<dbReference type="Pfam" id="PF14027">
    <property type="entry name" value="Questin_oxidase"/>
    <property type="match status" value="1"/>
</dbReference>
<dbReference type="GO" id="GO:0016491">
    <property type="term" value="F:oxidoreductase activity"/>
    <property type="evidence" value="ECO:0007669"/>
    <property type="project" value="UniProtKB-KW"/>
</dbReference>
<organism evidence="3 4">
    <name type="scientific">Suillus luteus UH-Slu-Lm8-n1</name>
    <dbReference type="NCBI Taxonomy" id="930992"/>
    <lineage>
        <taxon>Eukaryota</taxon>
        <taxon>Fungi</taxon>
        <taxon>Dikarya</taxon>
        <taxon>Basidiomycota</taxon>
        <taxon>Agaricomycotina</taxon>
        <taxon>Agaricomycetes</taxon>
        <taxon>Agaricomycetidae</taxon>
        <taxon>Boletales</taxon>
        <taxon>Suillineae</taxon>
        <taxon>Suillaceae</taxon>
        <taxon>Suillus</taxon>
    </lineage>
</organism>
<dbReference type="EMBL" id="KN835174">
    <property type="protein sequence ID" value="KIK45367.1"/>
    <property type="molecule type" value="Genomic_DNA"/>
</dbReference>
<dbReference type="InterPro" id="IPR025337">
    <property type="entry name" value="Questin_oxidase-like"/>
</dbReference>
<gene>
    <name evidence="3" type="ORF">CY34DRAFT_10442</name>
</gene>
<evidence type="ECO:0000313" key="4">
    <source>
        <dbReference type="Proteomes" id="UP000054485"/>
    </source>
</evidence>
<keyword evidence="4" id="KW-1185">Reference proteome</keyword>
<feature type="region of interest" description="Disordered" evidence="2">
    <location>
        <begin position="1"/>
        <end position="31"/>
    </location>
</feature>
<reference evidence="3 4" key="1">
    <citation type="submission" date="2014-04" db="EMBL/GenBank/DDBJ databases">
        <authorList>
            <consortium name="DOE Joint Genome Institute"/>
            <person name="Kuo A."/>
            <person name="Ruytinx J."/>
            <person name="Rineau F."/>
            <person name="Colpaert J."/>
            <person name="Kohler A."/>
            <person name="Nagy L.G."/>
            <person name="Floudas D."/>
            <person name="Copeland A."/>
            <person name="Barry K.W."/>
            <person name="Cichocki N."/>
            <person name="Veneault-Fourrey C."/>
            <person name="LaButti K."/>
            <person name="Lindquist E.A."/>
            <person name="Lipzen A."/>
            <person name="Lundell T."/>
            <person name="Morin E."/>
            <person name="Murat C."/>
            <person name="Sun H."/>
            <person name="Tunlid A."/>
            <person name="Henrissat B."/>
            <person name="Grigoriev I.V."/>
            <person name="Hibbett D.S."/>
            <person name="Martin F."/>
            <person name="Nordberg H.P."/>
            <person name="Cantor M.N."/>
            <person name="Hua S.X."/>
        </authorList>
    </citation>
    <scope>NUCLEOTIDE SEQUENCE [LARGE SCALE GENOMIC DNA]</scope>
    <source>
        <strain evidence="3 4">UH-Slu-Lm8-n1</strain>
    </source>
</reference>
<reference evidence="4" key="2">
    <citation type="submission" date="2015-01" db="EMBL/GenBank/DDBJ databases">
        <title>Evolutionary Origins and Diversification of the Mycorrhizal Mutualists.</title>
        <authorList>
            <consortium name="DOE Joint Genome Institute"/>
            <consortium name="Mycorrhizal Genomics Consortium"/>
            <person name="Kohler A."/>
            <person name="Kuo A."/>
            <person name="Nagy L.G."/>
            <person name="Floudas D."/>
            <person name="Copeland A."/>
            <person name="Barry K.W."/>
            <person name="Cichocki N."/>
            <person name="Veneault-Fourrey C."/>
            <person name="LaButti K."/>
            <person name="Lindquist E.A."/>
            <person name="Lipzen A."/>
            <person name="Lundell T."/>
            <person name="Morin E."/>
            <person name="Murat C."/>
            <person name="Riley R."/>
            <person name="Ohm R."/>
            <person name="Sun H."/>
            <person name="Tunlid A."/>
            <person name="Henrissat B."/>
            <person name="Grigoriev I.V."/>
            <person name="Hibbett D.S."/>
            <person name="Martin F."/>
        </authorList>
    </citation>
    <scope>NUCLEOTIDE SEQUENCE [LARGE SCALE GENOMIC DNA]</scope>
    <source>
        <strain evidence="4">UH-Slu-Lm8-n1</strain>
    </source>
</reference>
<dbReference type="PANTHER" id="PTHR35870:SF1">
    <property type="entry name" value="PROTEIN, PUTATIVE (AFU_ORTHOLOGUE AFUA_5G03330)-RELATED"/>
    <property type="match status" value="1"/>
</dbReference>
<dbReference type="HOGENOM" id="CLU_019145_1_0_1"/>